<dbReference type="InterPro" id="IPR011285">
    <property type="entry name" value="FabG-rel"/>
</dbReference>
<dbReference type="STRING" id="672.VV93_v1c09890"/>
<evidence type="ECO:0000313" key="4">
    <source>
        <dbReference type="Proteomes" id="UP000002675"/>
    </source>
</evidence>
<dbReference type="NCBIfam" id="TIGR01831">
    <property type="entry name" value="fabG_rel"/>
    <property type="match status" value="1"/>
</dbReference>
<dbReference type="NCBIfam" id="NF009466">
    <property type="entry name" value="PRK12826.1-2"/>
    <property type="match status" value="1"/>
</dbReference>
<dbReference type="Gene3D" id="3.40.50.720">
    <property type="entry name" value="NAD(P)-binding Rossmann-like Domain"/>
    <property type="match status" value="1"/>
</dbReference>
<dbReference type="PRINTS" id="PR00080">
    <property type="entry name" value="SDRFAMILY"/>
</dbReference>
<name>Q7MMK1_VIBVY</name>
<dbReference type="SUPFAM" id="SSF51735">
    <property type="entry name" value="NAD(P)-binding Rossmann-fold domains"/>
    <property type="match status" value="1"/>
</dbReference>
<reference evidence="3 4" key="1">
    <citation type="journal article" date="2003" name="Genome Res.">
        <title>Comparative genome analysis of Vibrio vulnificus, a marine pathogen.</title>
        <authorList>
            <person name="Chen C.Y."/>
            <person name="Wu K.M."/>
            <person name="Chang Y.C."/>
            <person name="Chang C.H."/>
            <person name="Tsai H.C."/>
            <person name="Liao T.L."/>
            <person name="Liu Y.M."/>
            <person name="Chen H.J."/>
            <person name="Shen A.B."/>
            <person name="Li J.C."/>
            <person name="Su T.L."/>
            <person name="Shao C.P."/>
            <person name="Lee C.T."/>
            <person name="Hor L.I."/>
            <person name="Tsai S.F."/>
        </authorList>
    </citation>
    <scope>NUCLEOTIDE SEQUENCE [LARGE SCALE GENOMIC DNA]</scope>
    <source>
        <strain evidence="3 4">YJ016</strain>
    </source>
</reference>
<dbReference type="PRINTS" id="PR00081">
    <property type="entry name" value="GDHRDH"/>
</dbReference>
<dbReference type="EMBL" id="BA000037">
    <property type="protein sequence ID" value="BAC93831.1"/>
    <property type="molecule type" value="Genomic_DNA"/>
</dbReference>
<dbReference type="KEGG" id="vvy:VV1067"/>
<dbReference type="InterPro" id="IPR050259">
    <property type="entry name" value="SDR"/>
</dbReference>
<dbReference type="InterPro" id="IPR002347">
    <property type="entry name" value="SDR_fam"/>
</dbReference>
<accession>Q7MMK1</accession>
<dbReference type="Pfam" id="PF13561">
    <property type="entry name" value="adh_short_C2"/>
    <property type="match status" value="1"/>
</dbReference>
<sequence>MSVERLCSNGRKITRNENQESRMTRQVLVTGASKGIGKAIAIQLAKDGFTIVVHYMGDKQGAEQTLAMIEQNGGSGRLIQFDISHRQQCRERIEADIAEHGAYYGVVNNAGITKDTAFPAMTEAEWDGVIHTNLDSFYNVLHPCVMPMVQKRKGGRIVTLASVSGLMGNRGQTNYAAAKAGVIGATKSLALELAKRKITVNCVAPGLIDTGMVDEHVKEHALPQVPLRRMGEPEEVAGLVSYLMSDIAGYVTRQVISVNGGLI</sequence>
<dbReference type="HOGENOM" id="CLU_010194_1_3_6"/>
<evidence type="ECO:0000256" key="1">
    <source>
        <dbReference type="ARBA" id="ARBA00006484"/>
    </source>
</evidence>
<evidence type="ECO:0000313" key="3">
    <source>
        <dbReference type="EMBL" id="BAC93831.1"/>
    </source>
</evidence>
<dbReference type="CDD" id="cd05333">
    <property type="entry name" value="BKR_SDR_c"/>
    <property type="match status" value="1"/>
</dbReference>
<comment type="similarity">
    <text evidence="1">Belongs to the short-chain dehydrogenases/reductases (SDR) family.</text>
</comment>
<dbReference type="PANTHER" id="PTHR42879">
    <property type="entry name" value="3-OXOACYL-(ACYL-CARRIER-PROTEIN) REDUCTASE"/>
    <property type="match status" value="1"/>
</dbReference>
<dbReference type="eggNOG" id="COG1028">
    <property type="taxonomic scope" value="Bacteria"/>
</dbReference>
<gene>
    <name evidence="3" type="ordered locus">VV1067</name>
</gene>
<protein>
    <submittedName>
        <fullName evidence="3">Putative beta-ketoacyl-ACP reductase</fullName>
    </submittedName>
</protein>
<proteinExistence type="inferred from homology"/>
<dbReference type="AlphaFoldDB" id="Q7MMK1"/>
<evidence type="ECO:0000256" key="2">
    <source>
        <dbReference type="ARBA" id="ARBA00023002"/>
    </source>
</evidence>
<dbReference type="InterPro" id="IPR036291">
    <property type="entry name" value="NAD(P)-bd_dom_sf"/>
</dbReference>
<dbReference type="Proteomes" id="UP000002675">
    <property type="component" value="Chromosome I"/>
</dbReference>
<keyword evidence="2" id="KW-0560">Oxidoreductase</keyword>
<dbReference type="GO" id="GO:0016491">
    <property type="term" value="F:oxidoreductase activity"/>
    <property type="evidence" value="ECO:0007669"/>
    <property type="project" value="UniProtKB-KW"/>
</dbReference>
<dbReference type="PANTHER" id="PTHR42879:SF2">
    <property type="entry name" value="3-OXOACYL-[ACYL-CARRIER-PROTEIN] REDUCTASE FABG"/>
    <property type="match status" value="1"/>
</dbReference>
<dbReference type="NCBIfam" id="NF004200">
    <property type="entry name" value="PRK05653.1-5"/>
    <property type="match status" value="1"/>
</dbReference>
<organism evidence="3 4">
    <name type="scientific">Vibrio vulnificus (strain YJ016)</name>
    <dbReference type="NCBI Taxonomy" id="196600"/>
    <lineage>
        <taxon>Bacteria</taxon>
        <taxon>Pseudomonadati</taxon>
        <taxon>Pseudomonadota</taxon>
        <taxon>Gammaproteobacteria</taxon>
        <taxon>Vibrionales</taxon>
        <taxon>Vibrionaceae</taxon>
        <taxon>Vibrio</taxon>
    </lineage>
</organism>
<dbReference type="FunFam" id="3.40.50.720:FF:000173">
    <property type="entry name" value="3-oxoacyl-[acyl-carrier protein] reductase"/>
    <property type="match status" value="1"/>
</dbReference>